<sequence>MVSSSFVPASTDKDGDASLSVLVVANASLSQLVAALTEQVAALSLTVASLTGASGNHNVAVDSPSATLVASTAAESGADDDNDDNDDLSYISEPDENYSNFAAITSAPAPEAAITTSLAPAIAPAVAVGPTAPGTNTTYHAPDVDPSQRWYLVTVSRSVSVIRGWENVAPLVIGARGAVFNRQPSQQVALLRFNEAHT</sequence>
<dbReference type="AlphaFoldDB" id="A0A9P5ZV91"/>
<name>A0A9P5ZV91_PLEER</name>
<evidence type="ECO:0000313" key="2">
    <source>
        <dbReference type="EMBL" id="KAF9492974.1"/>
    </source>
</evidence>
<accession>A0A9P5ZV91</accession>
<reference evidence="2" key="1">
    <citation type="submission" date="2020-11" db="EMBL/GenBank/DDBJ databases">
        <authorList>
            <consortium name="DOE Joint Genome Institute"/>
            <person name="Ahrendt S."/>
            <person name="Riley R."/>
            <person name="Andreopoulos W."/>
            <person name="Labutti K."/>
            <person name="Pangilinan J."/>
            <person name="Ruiz-Duenas F.J."/>
            <person name="Barrasa J.M."/>
            <person name="Sanchez-Garcia M."/>
            <person name="Camarero S."/>
            <person name="Miyauchi S."/>
            <person name="Serrano A."/>
            <person name="Linde D."/>
            <person name="Babiker R."/>
            <person name="Drula E."/>
            <person name="Ayuso-Fernandez I."/>
            <person name="Pacheco R."/>
            <person name="Padilla G."/>
            <person name="Ferreira P."/>
            <person name="Barriuso J."/>
            <person name="Kellner H."/>
            <person name="Castanera R."/>
            <person name="Alfaro M."/>
            <person name="Ramirez L."/>
            <person name="Pisabarro A.G."/>
            <person name="Kuo A."/>
            <person name="Tritt A."/>
            <person name="Lipzen A."/>
            <person name="He G."/>
            <person name="Yan M."/>
            <person name="Ng V."/>
            <person name="Cullen D."/>
            <person name="Martin F."/>
            <person name="Rosso M.-N."/>
            <person name="Henrissat B."/>
            <person name="Hibbett D."/>
            <person name="Martinez A.T."/>
            <person name="Grigoriev I.V."/>
        </authorList>
    </citation>
    <scope>NUCLEOTIDE SEQUENCE</scope>
    <source>
        <strain evidence="2">ATCC 90797</strain>
    </source>
</reference>
<dbReference type="EMBL" id="MU154592">
    <property type="protein sequence ID" value="KAF9492974.1"/>
    <property type="molecule type" value="Genomic_DNA"/>
</dbReference>
<proteinExistence type="predicted"/>
<comment type="caution">
    <text evidence="2">The sequence shown here is derived from an EMBL/GenBank/DDBJ whole genome shotgun (WGS) entry which is preliminary data.</text>
</comment>
<evidence type="ECO:0000313" key="3">
    <source>
        <dbReference type="Proteomes" id="UP000807025"/>
    </source>
</evidence>
<feature type="region of interest" description="Disordered" evidence="1">
    <location>
        <begin position="70"/>
        <end position="89"/>
    </location>
</feature>
<protein>
    <submittedName>
        <fullName evidence="2">Uncharacterized protein</fullName>
    </submittedName>
</protein>
<keyword evidence="3" id="KW-1185">Reference proteome</keyword>
<organism evidence="2 3">
    <name type="scientific">Pleurotus eryngii</name>
    <name type="common">Boletus of the steppes</name>
    <dbReference type="NCBI Taxonomy" id="5323"/>
    <lineage>
        <taxon>Eukaryota</taxon>
        <taxon>Fungi</taxon>
        <taxon>Dikarya</taxon>
        <taxon>Basidiomycota</taxon>
        <taxon>Agaricomycotina</taxon>
        <taxon>Agaricomycetes</taxon>
        <taxon>Agaricomycetidae</taxon>
        <taxon>Agaricales</taxon>
        <taxon>Pleurotineae</taxon>
        <taxon>Pleurotaceae</taxon>
        <taxon>Pleurotus</taxon>
    </lineage>
</organism>
<feature type="compositionally biased region" description="Acidic residues" evidence="1">
    <location>
        <begin position="77"/>
        <end position="87"/>
    </location>
</feature>
<evidence type="ECO:0000256" key="1">
    <source>
        <dbReference type="SAM" id="MobiDB-lite"/>
    </source>
</evidence>
<dbReference type="OrthoDB" id="3270804at2759"/>
<gene>
    <name evidence="2" type="ORF">BDN71DRAFT_1572542</name>
</gene>
<dbReference type="Proteomes" id="UP000807025">
    <property type="component" value="Unassembled WGS sequence"/>
</dbReference>